<keyword evidence="2" id="KW-0812">Transmembrane</keyword>
<evidence type="ECO:0000313" key="3">
    <source>
        <dbReference type="EMBL" id="GAA3202198.1"/>
    </source>
</evidence>
<feature type="compositionally biased region" description="Polar residues" evidence="1">
    <location>
        <begin position="170"/>
        <end position="197"/>
    </location>
</feature>
<protein>
    <submittedName>
        <fullName evidence="3">Uncharacterized protein</fullName>
    </submittedName>
</protein>
<feature type="compositionally biased region" description="Low complexity" evidence="1">
    <location>
        <begin position="327"/>
        <end position="336"/>
    </location>
</feature>
<gene>
    <name evidence="3" type="ORF">GCM10010468_15760</name>
</gene>
<sequence length="524" mass="54857">MGYPGDTNQPGGRSNDPAWAAQPEQGERSPWDGDPLETDLDWSRHPLSAPVASEDSWHGAPGQQAWPEQPQQQAPQQQPWQQQEQAQQGSPWQDGLAQQASWSDQVAPQQQPWPESPAQPSWEDPNSQAQPAWQEANSQAQPSWQEANSQAQPAWQDEQGRQPWQDAPSAGQSAWQDANSQAQPAWQQQEGVPQQNPWHEEPGRPAEGAPWAGAVSQQPPGEQPWGGQQAPGEQPWGGQQPPAYGQTEQWNGGGEDDRPGLGRGRMPSGAKKKSNVPVVIGAALIGVVLVGGGAYALLSGGDADKKTPPAAEGTQSQAPAAEKPGKTKPGTKPTTPSSGLLAGKKTDPKPLTLAEVFGKKKFTSGKTTYLMTTSTSATCAKSVHGTKLVSALAAGKCTQFLRATFTTSGGKLIGTIGVANLGTAAAAKNVETVATAKNAKDSYVIALPAKGVTSKIGHGDALGTAQARGHYLIMSWVQLPSGKAIPASARTAVSSFVQGTVLGSGLGQALHYRDQNGKPLPAGG</sequence>
<dbReference type="EMBL" id="BAAAUV010000003">
    <property type="protein sequence ID" value="GAA3202198.1"/>
    <property type="molecule type" value="Genomic_DNA"/>
</dbReference>
<keyword evidence="2" id="KW-0472">Membrane</keyword>
<feature type="compositionally biased region" description="Polar residues" evidence="1">
    <location>
        <begin position="124"/>
        <end position="153"/>
    </location>
</feature>
<feature type="compositionally biased region" description="Polar residues" evidence="1">
    <location>
        <begin position="1"/>
        <end position="12"/>
    </location>
</feature>
<name>A0ABP6Q8K2_9ACTN</name>
<organism evidence="3 4">
    <name type="scientific">Actinocorallia longicatena</name>
    <dbReference type="NCBI Taxonomy" id="111803"/>
    <lineage>
        <taxon>Bacteria</taxon>
        <taxon>Bacillati</taxon>
        <taxon>Actinomycetota</taxon>
        <taxon>Actinomycetes</taxon>
        <taxon>Streptosporangiales</taxon>
        <taxon>Thermomonosporaceae</taxon>
        <taxon>Actinocorallia</taxon>
    </lineage>
</organism>
<feature type="compositionally biased region" description="Polar residues" evidence="1">
    <location>
        <begin position="96"/>
        <end position="113"/>
    </location>
</feature>
<feature type="region of interest" description="Disordered" evidence="1">
    <location>
        <begin position="303"/>
        <end position="347"/>
    </location>
</feature>
<evidence type="ECO:0000256" key="2">
    <source>
        <dbReference type="SAM" id="Phobius"/>
    </source>
</evidence>
<feature type="compositionally biased region" description="Low complexity" evidence="1">
    <location>
        <begin position="217"/>
        <end position="243"/>
    </location>
</feature>
<dbReference type="Proteomes" id="UP001501237">
    <property type="component" value="Unassembled WGS sequence"/>
</dbReference>
<keyword evidence="2" id="KW-1133">Transmembrane helix</keyword>
<feature type="region of interest" description="Disordered" evidence="1">
    <location>
        <begin position="1"/>
        <end position="273"/>
    </location>
</feature>
<feature type="transmembrane region" description="Helical" evidence="2">
    <location>
        <begin position="275"/>
        <end position="298"/>
    </location>
</feature>
<evidence type="ECO:0000313" key="4">
    <source>
        <dbReference type="Proteomes" id="UP001501237"/>
    </source>
</evidence>
<evidence type="ECO:0000256" key="1">
    <source>
        <dbReference type="SAM" id="MobiDB-lite"/>
    </source>
</evidence>
<dbReference type="RefSeq" id="WP_344823958.1">
    <property type="nucleotide sequence ID" value="NZ_BAAAUV010000003.1"/>
</dbReference>
<keyword evidence="4" id="KW-1185">Reference proteome</keyword>
<reference evidence="4" key="1">
    <citation type="journal article" date="2019" name="Int. J. Syst. Evol. Microbiol.">
        <title>The Global Catalogue of Microorganisms (GCM) 10K type strain sequencing project: providing services to taxonomists for standard genome sequencing and annotation.</title>
        <authorList>
            <consortium name="The Broad Institute Genomics Platform"/>
            <consortium name="The Broad Institute Genome Sequencing Center for Infectious Disease"/>
            <person name="Wu L."/>
            <person name="Ma J."/>
        </authorList>
    </citation>
    <scope>NUCLEOTIDE SEQUENCE [LARGE SCALE GENOMIC DNA]</scope>
    <source>
        <strain evidence="4">JCM 9377</strain>
    </source>
</reference>
<proteinExistence type="predicted"/>
<comment type="caution">
    <text evidence="3">The sequence shown here is derived from an EMBL/GenBank/DDBJ whole genome shotgun (WGS) entry which is preliminary data.</text>
</comment>
<feature type="compositionally biased region" description="Low complexity" evidence="1">
    <location>
        <begin position="59"/>
        <end position="93"/>
    </location>
</feature>
<accession>A0ABP6Q8K2</accession>